<evidence type="ECO:0000256" key="1">
    <source>
        <dbReference type="SAM" id="Coils"/>
    </source>
</evidence>
<protein>
    <submittedName>
        <fullName evidence="2">Putative nuclear matrix constituent protein 1-like protein-like protein</fullName>
    </submittedName>
</protein>
<organism evidence="2 3">
    <name type="scientific">Corchorus capsularis</name>
    <name type="common">Jute</name>
    <dbReference type="NCBI Taxonomy" id="210143"/>
    <lineage>
        <taxon>Eukaryota</taxon>
        <taxon>Viridiplantae</taxon>
        <taxon>Streptophyta</taxon>
        <taxon>Embryophyta</taxon>
        <taxon>Tracheophyta</taxon>
        <taxon>Spermatophyta</taxon>
        <taxon>Magnoliopsida</taxon>
        <taxon>eudicotyledons</taxon>
        <taxon>Gunneridae</taxon>
        <taxon>Pentapetalae</taxon>
        <taxon>rosids</taxon>
        <taxon>malvids</taxon>
        <taxon>Malvales</taxon>
        <taxon>Malvaceae</taxon>
        <taxon>Grewioideae</taxon>
        <taxon>Apeibeae</taxon>
        <taxon>Corchorus</taxon>
    </lineage>
</organism>
<reference evidence="2 3" key="1">
    <citation type="submission" date="2013-09" db="EMBL/GenBank/DDBJ databases">
        <title>Corchorus capsularis genome sequencing.</title>
        <authorList>
            <person name="Alam M."/>
            <person name="Haque M.S."/>
            <person name="Islam M.S."/>
            <person name="Emdad E.M."/>
            <person name="Islam M.M."/>
            <person name="Ahmed B."/>
            <person name="Halim A."/>
            <person name="Hossen Q.M.M."/>
            <person name="Hossain M.Z."/>
            <person name="Ahmed R."/>
            <person name="Khan M.M."/>
            <person name="Islam R."/>
            <person name="Rashid M.M."/>
            <person name="Khan S.A."/>
            <person name="Rahman M.S."/>
            <person name="Alam M."/>
        </authorList>
    </citation>
    <scope>NUCLEOTIDE SEQUENCE [LARGE SCALE GENOMIC DNA]</scope>
    <source>
        <strain evidence="3">cv. CVL-1</strain>
        <tissue evidence="2">Whole seedling</tissue>
    </source>
</reference>
<dbReference type="Proteomes" id="UP000188268">
    <property type="component" value="Unassembled WGS sequence"/>
</dbReference>
<gene>
    <name evidence="2" type="ORF">CCACVL1_07482</name>
</gene>
<dbReference type="STRING" id="210143.A0A1R3J5W4"/>
<accession>A0A1R3J5W4</accession>
<dbReference type="Gramene" id="OMO90190">
    <property type="protein sequence ID" value="OMO90190"/>
    <property type="gene ID" value="CCACVL1_07482"/>
</dbReference>
<dbReference type="AlphaFoldDB" id="A0A1R3J5W4"/>
<evidence type="ECO:0000313" key="3">
    <source>
        <dbReference type="Proteomes" id="UP000188268"/>
    </source>
</evidence>
<feature type="coiled-coil region" evidence="1">
    <location>
        <begin position="12"/>
        <end position="39"/>
    </location>
</feature>
<dbReference type="EMBL" id="AWWV01008490">
    <property type="protein sequence ID" value="OMO90190.1"/>
    <property type="molecule type" value="Genomic_DNA"/>
</dbReference>
<keyword evidence="1" id="KW-0175">Coiled coil</keyword>
<sequence>MEDDVSKRLAVLISKEKEAESMRSTLEAKEKDLVAFEEMLTTREKGEYKPAISKTSYLYAC</sequence>
<proteinExistence type="predicted"/>
<comment type="caution">
    <text evidence="2">The sequence shown here is derived from an EMBL/GenBank/DDBJ whole genome shotgun (WGS) entry which is preliminary data.</text>
</comment>
<keyword evidence="3" id="KW-1185">Reference proteome</keyword>
<evidence type="ECO:0000313" key="2">
    <source>
        <dbReference type="EMBL" id="OMO90190.1"/>
    </source>
</evidence>
<name>A0A1R3J5W4_COCAP</name>